<dbReference type="Proteomes" id="UP000198634">
    <property type="component" value="Unassembled WGS sequence"/>
</dbReference>
<dbReference type="EMBL" id="FOEP01000007">
    <property type="protein sequence ID" value="SEQ46440.1"/>
    <property type="molecule type" value="Genomic_DNA"/>
</dbReference>
<feature type="compositionally biased region" description="Basic and acidic residues" evidence="1">
    <location>
        <begin position="1"/>
        <end position="12"/>
    </location>
</feature>
<feature type="region of interest" description="Disordered" evidence="1">
    <location>
        <begin position="1"/>
        <end position="30"/>
    </location>
</feature>
<accession>A0A1H9G8Q3</accession>
<name>A0A1H9G8Q3_9RHOB</name>
<proteinExistence type="predicted"/>
<sequence>MTKTPEALKTDCAETTQTPPPAKRSPHRPAEQARIKSVAAKNAARADGPAMKLKMSGDVLEMTFTHEDPALAHILLMADLGTCDPHFMEGVQSQVSVIGAHGRKIDEVSSNFLLSVVRGVQPRDELEAMLAVQMGAIHQATMMMARRLNHVENIPQQDAAERALNKLARTYATQMEALKRYRTGGQQKVTVEHVTVNKGGQAIVGALSHGGAGSNEK</sequence>
<organism evidence="2 3">
    <name type="scientific">Thalassovita taeanensis</name>
    <dbReference type="NCBI Taxonomy" id="657014"/>
    <lineage>
        <taxon>Bacteria</taxon>
        <taxon>Pseudomonadati</taxon>
        <taxon>Pseudomonadota</taxon>
        <taxon>Alphaproteobacteria</taxon>
        <taxon>Rhodobacterales</taxon>
        <taxon>Roseobacteraceae</taxon>
        <taxon>Thalassovita</taxon>
    </lineage>
</organism>
<keyword evidence="3" id="KW-1185">Reference proteome</keyword>
<dbReference type="STRING" id="657014.SAMN04488092_10781"/>
<dbReference type="AlphaFoldDB" id="A0A1H9G8Q3"/>
<evidence type="ECO:0000256" key="1">
    <source>
        <dbReference type="SAM" id="MobiDB-lite"/>
    </source>
</evidence>
<reference evidence="2 3" key="1">
    <citation type="submission" date="2016-10" db="EMBL/GenBank/DDBJ databases">
        <authorList>
            <person name="de Groot N.N."/>
        </authorList>
    </citation>
    <scope>NUCLEOTIDE SEQUENCE [LARGE SCALE GENOMIC DNA]</scope>
    <source>
        <strain evidence="2 3">DSM 22007</strain>
    </source>
</reference>
<gene>
    <name evidence="2" type="ORF">SAMN04488092_10781</name>
</gene>
<evidence type="ECO:0000313" key="2">
    <source>
        <dbReference type="EMBL" id="SEQ46440.1"/>
    </source>
</evidence>
<protein>
    <submittedName>
        <fullName evidence="2">Uncharacterized protein</fullName>
    </submittedName>
</protein>
<evidence type="ECO:0000313" key="3">
    <source>
        <dbReference type="Proteomes" id="UP000198634"/>
    </source>
</evidence>